<name>A0A3M7R3X2_BRAPC</name>
<organism evidence="8 9">
    <name type="scientific">Brachionus plicatilis</name>
    <name type="common">Marine rotifer</name>
    <name type="synonym">Brachionus muelleri</name>
    <dbReference type="NCBI Taxonomy" id="10195"/>
    <lineage>
        <taxon>Eukaryota</taxon>
        <taxon>Metazoa</taxon>
        <taxon>Spiralia</taxon>
        <taxon>Gnathifera</taxon>
        <taxon>Rotifera</taxon>
        <taxon>Eurotatoria</taxon>
        <taxon>Monogononta</taxon>
        <taxon>Pseudotrocha</taxon>
        <taxon>Ploima</taxon>
        <taxon>Brachionidae</taxon>
        <taxon>Brachionus</taxon>
    </lineage>
</organism>
<dbReference type="GO" id="GO:0006508">
    <property type="term" value="P:proteolysis"/>
    <property type="evidence" value="ECO:0007669"/>
    <property type="project" value="UniProtKB-KW"/>
</dbReference>
<dbReference type="PANTHER" id="PTHR24256">
    <property type="entry name" value="TRYPTASE-RELATED"/>
    <property type="match status" value="1"/>
</dbReference>
<dbReference type="InterPro" id="IPR001254">
    <property type="entry name" value="Trypsin_dom"/>
</dbReference>
<dbReference type="InterPro" id="IPR033116">
    <property type="entry name" value="TRYPSIN_SER"/>
</dbReference>
<keyword evidence="5" id="KW-0378">Hydrolase</keyword>
<dbReference type="InterPro" id="IPR018114">
    <property type="entry name" value="TRYPSIN_HIS"/>
</dbReference>
<evidence type="ECO:0000313" key="9">
    <source>
        <dbReference type="Proteomes" id="UP000276133"/>
    </source>
</evidence>
<evidence type="ECO:0000256" key="3">
    <source>
        <dbReference type="ARBA" id="ARBA00023157"/>
    </source>
</evidence>
<dbReference type="PRINTS" id="PR00722">
    <property type="entry name" value="CHYMOTRYPSIN"/>
</dbReference>
<keyword evidence="6" id="KW-1133">Transmembrane helix</keyword>
<dbReference type="FunFam" id="2.40.10.10:FF:000002">
    <property type="entry name" value="Transmembrane protease serine"/>
    <property type="match status" value="1"/>
</dbReference>
<reference evidence="8 9" key="1">
    <citation type="journal article" date="2018" name="Sci. Rep.">
        <title>Genomic signatures of local adaptation to the degree of environmental predictability in rotifers.</title>
        <authorList>
            <person name="Franch-Gras L."/>
            <person name="Hahn C."/>
            <person name="Garcia-Roger E.M."/>
            <person name="Carmona M.J."/>
            <person name="Serra M."/>
            <person name="Gomez A."/>
        </authorList>
    </citation>
    <scope>NUCLEOTIDE SEQUENCE [LARGE SCALE GENOMIC DNA]</scope>
    <source>
        <strain evidence="8">HYR1</strain>
    </source>
</reference>
<feature type="domain" description="Peptidase S1" evidence="7">
    <location>
        <begin position="103"/>
        <end position="382"/>
    </location>
</feature>
<dbReference type="AlphaFoldDB" id="A0A3M7R3X2"/>
<comment type="similarity">
    <text evidence="4">Belongs to the peptidase S1 family. CLIP subfamily.</text>
</comment>
<dbReference type="GO" id="GO:0005576">
    <property type="term" value="C:extracellular region"/>
    <property type="evidence" value="ECO:0007669"/>
    <property type="project" value="UniProtKB-SubCell"/>
</dbReference>
<dbReference type="SUPFAM" id="SSF50494">
    <property type="entry name" value="Trypsin-like serine proteases"/>
    <property type="match status" value="1"/>
</dbReference>
<keyword evidence="3" id="KW-1015">Disulfide bond</keyword>
<protein>
    <submittedName>
        <fullName evidence="8">Venom protease-like</fullName>
    </submittedName>
</protein>
<evidence type="ECO:0000256" key="5">
    <source>
        <dbReference type="RuleBase" id="RU363034"/>
    </source>
</evidence>
<evidence type="ECO:0000313" key="8">
    <source>
        <dbReference type="EMBL" id="RNA17935.1"/>
    </source>
</evidence>
<evidence type="ECO:0000256" key="4">
    <source>
        <dbReference type="ARBA" id="ARBA00024195"/>
    </source>
</evidence>
<dbReference type="Proteomes" id="UP000276133">
    <property type="component" value="Unassembled WGS sequence"/>
</dbReference>
<evidence type="ECO:0000256" key="6">
    <source>
        <dbReference type="SAM" id="Phobius"/>
    </source>
</evidence>
<dbReference type="PROSITE" id="PS00134">
    <property type="entry name" value="TRYPSIN_HIS"/>
    <property type="match status" value="1"/>
</dbReference>
<dbReference type="InterPro" id="IPR051487">
    <property type="entry name" value="Ser/Thr_Proteases_Immune/Dev"/>
</dbReference>
<dbReference type="InterPro" id="IPR043504">
    <property type="entry name" value="Peptidase_S1_PA_chymotrypsin"/>
</dbReference>
<gene>
    <name evidence="8" type="ORF">BpHYR1_028065</name>
</gene>
<dbReference type="PROSITE" id="PS50240">
    <property type="entry name" value="TRYPSIN_DOM"/>
    <property type="match status" value="1"/>
</dbReference>
<comment type="subcellular location">
    <subcellularLocation>
        <location evidence="1">Secreted</location>
    </subcellularLocation>
</comment>
<dbReference type="EMBL" id="REGN01004339">
    <property type="protein sequence ID" value="RNA17935.1"/>
    <property type="molecule type" value="Genomic_DNA"/>
</dbReference>
<dbReference type="GO" id="GO:0004252">
    <property type="term" value="F:serine-type endopeptidase activity"/>
    <property type="evidence" value="ECO:0007669"/>
    <property type="project" value="InterPro"/>
</dbReference>
<proteinExistence type="inferred from homology"/>
<keyword evidence="9" id="KW-1185">Reference proteome</keyword>
<dbReference type="InterPro" id="IPR009003">
    <property type="entry name" value="Peptidase_S1_PA"/>
</dbReference>
<dbReference type="SMART" id="SM00020">
    <property type="entry name" value="Tryp_SPc"/>
    <property type="match status" value="1"/>
</dbReference>
<feature type="transmembrane region" description="Helical" evidence="6">
    <location>
        <begin position="12"/>
        <end position="33"/>
    </location>
</feature>
<dbReference type="PROSITE" id="PS00135">
    <property type="entry name" value="TRYPSIN_SER"/>
    <property type="match status" value="1"/>
</dbReference>
<keyword evidence="6" id="KW-0812">Transmembrane</keyword>
<keyword evidence="5" id="KW-0720">Serine protease</keyword>
<dbReference type="InterPro" id="IPR001314">
    <property type="entry name" value="Peptidase_S1A"/>
</dbReference>
<keyword evidence="5 8" id="KW-0645">Protease</keyword>
<dbReference type="CDD" id="cd00190">
    <property type="entry name" value="Tryp_SPc"/>
    <property type="match status" value="1"/>
</dbReference>
<dbReference type="PROSITE" id="PS01186">
    <property type="entry name" value="EGF_2"/>
    <property type="match status" value="1"/>
</dbReference>
<evidence type="ECO:0000256" key="1">
    <source>
        <dbReference type="ARBA" id="ARBA00004613"/>
    </source>
</evidence>
<dbReference type="Pfam" id="PF00089">
    <property type="entry name" value="Trypsin"/>
    <property type="match status" value="1"/>
</dbReference>
<dbReference type="STRING" id="10195.A0A3M7R3X2"/>
<evidence type="ECO:0000259" key="7">
    <source>
        <dbReference type="PROSITE" id="PS50240"/>
    </source>
</evidence>
<dbReference type="OrthoDB" id="425190at2759"/>
<dbReference type="Gene3D" id="2.40.10.10">
    <property type="entry name" value="Trypsin-like serine proteases"/>
    <property type="match status" value="1"/>
</dbReference>
<accession>A0A3M7R3X2</accession>
<keyword evidence="2" id="KW-0964">Secreted</keyword>
<dbReference type="InterPro" id="IPR000742">
    <property type="entry name" value="EGF"/>
</dbReference>
<sequence length="385" mass="43407">MMWLMHQSSNSPKLLLVGPNFFVILVILFLLPFQIHHLTHTLEYLMPLDFFLPCKLLKCHQKAIKCINHPFRPECICDYGYQGDGYWFCDECGLTSQTQNLRIVGGVEAVPNSWPSAALVVFSYKNLAYISSLGVYVSIDQAYSCGAVLIDRNTLLTAAHCIQESVRFTYNGNSYVTEVTTSSNYPTIESMYKVYLGVHDRTRMNQPPAVQLSVKKVYRHESYDETSKLNDIGIIKLSKEAELNQYIQISCLPNPNTSFYPSEVNIKSFAIGWGTLNYGDLTGSDVLQNVDLTIYDGSRCKDVSIYDNDWNSQICAGNYSGGKDTCQGDSGGSLFVLDKVNQKYRFITAGIVSYGQECAKPGLPGIYTRVSYYGEWIQSNKWKYN</sequence>
<comment type="caution">
    <text evidence="8">The sequence shown here is derived from an EMBL/GenBank/DDBJ whole genome shotgun (WGS) entry which is preliminary data.</text>
</comment>
<keyword evidence="6" id="KW-0472">Membrane</keyword>
<evidence type="ECO:0000256" key="2">
    <source>
        <dbReference type="ARBA" id="ARBA00022525"/>
    </source>
</evidence>